<accession>A0A6C0HX05</accession>
<proteinExistence type="predicted"/>
<dbReference type="SUPFAM" id="SSF51695">
    <property type="entry name" value="PLC-like phosphodiesterases"/>
    <property type="match status" value="1"/>
</dbReference>
<dbReference type="GO" id="GO:0048015">
    <property type="term" value="P:phosphatidylinositol-mediated signaling"/>
    <property type="evidence" value="ECO:0007669"/>
    <property type="project" value="TreeGrafter"/>
</dbReference>
<dbReference type="PANTHER" id="PTHR10336:SF36">
    <property type="entry name" value="1-PHOSPHATIDYLINOSITOL 4,5-BISPHOSPHATE PHOSPHODIESTERASE BETA-4"/>
    <property type="match status" value="1"/>
</dbReference>
<dbReference type="GO" id="GO:0016042">
    <property type="term" value="P:lipid catabolic process"/>
    <property type="evidence" value="ECO:0007669"/>
    <property type="project" value="UniProtKB-KW"/>
</dbReference>
<reference evidence="7" key="1">
    <citation type="journal article" date="2020" name="Nature">
        <title>Giant virus diversity and host interactions through global metagenomics.</title>
        <authorList>
            <person name="Schulz F."/>
            <person name="Roux S."/>
            <person name="Paez-Espino D."/>
            <person name="Jungbluth S."/>
            <person name="Walsh D.A."/>
            <person name="Denef V.J."/>
            <person name="McMahon K.D."/>
            <person name="Konstantinidis K.T."/>
            <person name="Eloe-Fadrosh E.A."/>
            <person name="Kyrpides N.C."/>
            <person name="Woyke T."/>
        </authorList>
    </citation>
    <scope>NUCLEOTIDE SEQUENCE</scope>
    <source>
        <strain evidence="7">GVMAG-M-3300023184-17</strain>
    </source>
</reference>
<evidence type="ECO:0000313" key="7">
    <source>
        <dbReference type="EMBL" id="QHT85281.1"/>
    </source>
</evidence>
<keyword evidence="5" id="KW-1133">Transmembrane helix</keyword>
<keyword evidence="2" id="KW-0378">Hydrolase</keyword>
<dbReference type="PROSITE" id="PS50008">
    <property type="entry name" value="PIPLC_Y_DOMAIN"/>
    <property type="match status" value="1"/>
</dbReference>
<dbReference type="PANTHER" id="PTHR10336">
    <property type="entry name" value="PHOSPHOINOSITIDE-SPECIFIC PHOSPHOLIPASE C FAMILY PROTEIN"/>
    <property type="match status" value="1"/>
</dbReference>
<feature type="domain" description="PI-PLC Y-box" evidence="6">
    <location>
        <begin position="258"/>
        <end position="346"/>
    </location>
</feature>
<dbReference type="EC" id="3.1.4.11" evidence="1"/>
<organism evidence="7">
    <name type="scientific">viral metagenome</name>
    <dbReference type="NCBI Taxonomy" id="1070528"/>
    <lineage>
        <taxon>unclassified sequences</taxon>
        <taxon>metagenomes</taxon>
        <taxon>organismal metagenomes</taxon>
    </lineage>
</organism>
<dbReference type="PROSITE" id="PS50007">
    <property type="entry name" value="PIPLC_X_DOMAIN"/>
    <property type="match status" value="1"/>
</dbReference>
<feature type="transmembrane region" description="Helical" evidence="5">
    <location>
        <begin position="27"/>
        <end position="48"/>
    </location>
</feature>
<dbReference type="InterPro" id="IPR001711">
    <property type="entry name" value="PLipase_C_Pinositol-sp_Y"/>
</dbReference>
<evidence type="ECO:0000259" key="6">
    <source>
        <dbReference type="PROSITE" id="PS50008"/>
    </source>
</evidence>
<protein>
    <recommendedName>
        <fullName evidence="1">phosphoinositide phospholipase C</fullName>
        <ecNumber evidence="1">3.1.4.11</ecNumber>
    </recommendedName>
</protein>
<evidence type="ECO:0000256" key="5">
    <source>
        <dbReference type="SAM" id="Phobius"/>
    </source>
</evidence>
<keyword evidence="3" id="KW-0442">Lipid degradation</keyword>
<dbReference type="GO" id="GO:0004435">
    <property type="term" value="F:phosphatidylinositol-4,5-bisphosphate phospholipase C activity"/>
    <property type="evidence" value="ECO:0007669"/>
    <property type="project" value="UniProtKB-EC"/>
</dbReference>
<dbReference type="InterPro" id="IPR000909">
    <property type="entry name" value="PLipase_C_PInositol-sp_X_dom"/>
</dbReference>
<keyword evidence="4" id="KW-0443">Lipid metabolism</keyword>
<dbReference type="EMBL" id="MN740041">
    <property type="protein sequence ID" value="QHT85281.1"/>
    <property type="molecule type" value="Genomic_DNA"/>
</dbReference>
<evidence type="ECO:0000256" key="3">
    <source>
        <dbReference type="ARBA" id="ARBA00022963"/>
    </source>
</evidence>
<evidence type="ECO:0000256" key="1">
    <source>
        <dbReference type="ARBA" id="ARBA00012368"/>
    </source>
</evidence>
<dbReference type="GO" id="GO:0051209">
    <property type="term" value="P:release of sequestered calcium ion into cytosol"/>
    <property type="evidence" value="ECO:0007669"/>
    <property type="project" value="TreeGrafter"/>
</dbReference>
<keyword evidence="5" id="KW-0812">Transmembrane</keyword>
<dbReference type="Pfam" id="PF00387">
    <property type="entry name" value="PI-PLC-Y"/>
    <property type="match status" value="1"/>
</dbReference>
<dbReference type="Gene3D" id="3.20.20.190">
    <property type="entry name" value="Phosphatidylinositol (PI) phosphodiesterase"/>
    <property type="match status" value="1"/>
</dbReference>
<dbReference type="Pfam" id="PF00388">
    <property type="entry name" value="PI-PLC-X"/>
    <property type="match status" value="1"/>
</dbReference>
<dbReference type="AlphaFoldDB" id="A0A6C0HX05"/>
<keyword evidence="5" id="KW-0472">Membrane</keyword>
<evidence type="ECO:0000256" key="2">
    <source>
        <dbReference type="ARBA" id="ARBA00022801"/>
    </source>
</evidence>
<dbReference type="InterPro" id="IPR001192">
    <property type="entry name" value="PI-PLC_fam"/>
</dbReference>
<dbReference type="InterPro" id="IPR017946">
    <property type="entry name" value="PLC-like_Pdiesterase_TIM-brl"/>
</dbReference>
<evidence type="ECO:0000256" key="4">
    <source>
        <dbReference type="ARBA" id="ARBA00023098"/>
    </source>
</evidence>
<sequence length="378" mass="42861">MEKGYMYAREAATRAKDAMDTLNNYKVFDVIIIIICGTIIVLLIIYLVSQFAKGKCSTGALAPLNGIGNKDPRYQHSLRDYYIKTSYNSCANGKFQNDWVTLCALENVIKQGCRCLDFEVYEVDDKAVVATSNSIKVTEKGTYNSLSIDSVIKTIADKAVSNGLSTTDCPNPYDPLLLHFRIKTSHLKVYNQIKDAIVLHLDSKLLSNEFSYENKGKNLGAEKLHTLMGKVIIMVDKIESNHIRGTEMYELVNIIGKSAFLRSLSYDDIVHTPDMDELIDYNKKNMTFGYPNLSHKPINHDSTIVANFGVQMFAMCFQHNSTHLEAYNKLFANNTSAFMLKPENLRHIPVTAEEPEKMSEDLSYGYKNYKTNYYNFDL</sequence>
<name>A0A6C0HX05_9ZZZZ</name>